<sequence length="290" mass="31610">MARIFTSGLVAAAWLFAFAWFEARAQEAPAPQNIVSLNLCSDIYLLMLAEPGTVRSISFLAQDPSLSPIADKAKTLHANAGEVEELIAMHPDLVLAHEFTSPLKLGLFEKLGIKTVKVSDPQSFADIRANLRRIAKALGRVDEGEEAIRRFDAVLAGTRWPESTPRARVIVYRPRGFAAGDGGLTKELLEHVGLANLSGAKDDLGAYMPLEEVLLADPDYIIVSADALQQRSLVRALLDHAAMRHFDKTHEGARIAIPSDMWSCGTPFIAGVVERLAALPRAPLEKEARQ</sequence>
<dbReference type="EMBL" id="BBIO01000020">
    <property type="protein sequence ID" value="GAK46499.1"/>
    <property type="molecule type" value="Genomic_DNA"/>
</dbReference>
<name>A0A081BEN1_9HYPH</name>
<feature type="domain" description="Fe/B12 periplasmic-binding" evidence="1">
    <location>
        <begin position="33"/>
        <end position="287"/>
    </location>
</feature>
<dbReference type="Pfam" id="PF01497">
    <property type="entry name" value="Peripla_BP_2"/>
    <property type="match status" value="1"/>
</dbReference>
<dbReference type="PANTHER" id="PTHR30535">
    <property type="entry name" value="VITAMIN B12-BINDING PROTEIN"/>
    <property type="match status" value="1"/>
</dbReference>
<dbReference type="eggNOG" id="COG0614">
    <property type="taxonomic scope" value="Bacteria"/>
</dbReference>
<organism evidence="2 3">
    <name type="scientific">Tepidicaulis marinus</name>
    <dbReference type="NCBI Taxonomy" id="1333998"/>
    <lineage>
        <taxon>Bacteria</taxon>
        <taxon>Pseudomonadati</taxon>
        <taxon>Pseudomonadota</taxon>
        <taxon>Alphaproteobacteria</taxon>
        <taxon>Hyphomicrobiales</taxon>
        <taxon>Parvibaculaceae</taxon>
        <taxon>Tepidicaulis</taxon>
    </lineage>
</organism>
<dbReference type="Proteomes" id="UP000028702">
    <property type="component" value="Unassembled WGS sequence"/>
</dbReference>
<reference evidence="2 3" key="1">
    <citation type="submission" date="2014-07" db="EMBL/GenBank/DDBJ databases">
        <title>Tepidicaulis marinum gen. nov., sp. nov., a novel marine bacterium denitrifying nitrate to nitrous oxide strictly under microaerobic conditions.</title>
        <authorList>
            <person name="Takeuchi M."/>
            <person name="Yamagishi T."/>
            <person name="Kamagata Y."/>
            <person name="Oshima K."/>
            <person name="Hattori M."/>
            <person name="Katayama T."/>
            <person name="Hanada S."/>
            <person name="Tamaki H."/>
            <person name="Marumo K."/>
            <person name="Maeda H."/>
            <person name="Nedachi M."/>
            <person name="Iwasaki W."/>
            <person name="Suwa Y."/>
            <person name="Sakata S."/>
        </authorList>
    </citation>
    <scope>NUCLEOTIDE SEQUENCE [LARGE SCALE GENOMIC DNA]</scope>
    <source>
        <strain evidence="2 3">MA2</strain>
    </source>
</reference>
<dbReference type="STRING" id="1333998.M2A_2998"/>
<dbReference type="PROSITE" id="PS50983">
    <property type="entry name" value="FE_B12_PBP"/>
    <property type="match status" value="1"/>
</dbReference>
<proteinExistence type="predicted"/>
<dbReference type="Gene3D" id="3.40.50.1980">
    <property type="entry name" value="Nitrogenase molybdenum iron protein domain"/>
    <property type="match status" value="2"/>
</dbReference>
<dbReference type="RefSeq" id="WP_081875675.1">
    <property type="nucleotide sequence ID" value="NZ_BBIO01000020.1"/>
</dbReference>
<keyword evidence="3" id="KW-1185">Reference proteome</keyword>
<evidence type="ECO:0000259" key="1">
    <source>
        <dbReference type="PROSITE" id="PS50983"/>
    </source>
</evidence>
<dbReference type="InterPro" id="IPR002491">
    <property type="entry name" value="ABC_transptr_periplasmic_BD"/>
</dbReference>
<evidence type="ECO:0000313" key="3">
    <source>
        <dbReference type="Proteomes" id="UP000028702"/>
    </source>
</evidence>
<gene>
    <name evidence="2" type="ORF">M2A_2998</name>
</gene>
<dbReference type="GO" id="GO:0071281">
    <property type="term" value="P:cellular response to iron ion"/>
    <property type="evidence" value="ECO:0007669"/>
    <property type="project" value="TreeGrafter"/>
</dbReference>
<dbReference type="SUPFAM" id="SSF53807">
    <property type="entry name" value="Helical backbone' metal receptor"/>
    <property type="match status" value="1"/>
</dbReference>
<accession>A0A081BEN1</accession>
<evidence type="ECO:0000313" key="2">
    <source>
        <dbReference type="EMBL" id="GAK46499.1"/>
    </source>
</evidence>
<dbReference type="PANTHER" id="PTHR30535:SF34">
    <property type="entry name" value="MOLYBDATE-BINDING PROTEIN MOLA"/>
    <property type="match status" value="1"/>
</dbReference>
<dbReference type="InterPro" id="IPR050902">
    <property type="entry name" value="ABC_Transporter_SBP"/>
</dbReference>
<protein>
    <submittedName>
        <fullName evidence="2">Periplasmic binding protein</fullName>
    </submittedName>
</protein>
<dbReference type="AlphaFoldDB" id="A0A081BEN1"/>
<comment type="caution">
    <text evidence="2">The sequence shown here is derived from an EMBL/GenBank/DDBJ whole genome shotgun (WGS) entry which is preliminary data.</text>
</comment>